<dbReference type="Pfam" id="PF01370">
    <property type="entry name" value="Epimerase"/>
    <property type="match status" value="1"/>
</dbReference>
<dbReference type="PANTHER" id="PTHR48079:SF6">
    <property type="entry name" value="NAD(P)-BINDING DOMAIN-CONTAINING PROTEIN-RELATED"/>
    <property type="match status" value="1"/>
</dbReference>
<proteinExistence type="predicted"/>
<dbReference type="Proteomes" id="UP000282438">
    <property type="component" value="Chromosome"/>
</dbReference>
<evidence type="ECO:0000313" key="3">
    <source>
        <dbReference type="Proteomes" id="UP000282438"/>
    </source>
</evidence>
<name>A0A3S8ZSY6_9NEIS</name>
<accession>A0A3S8ZSY6</accession>
<dbReference type="OrthoDB" id="9808276at2"/>
<dbReference type="RefSeq" id="WP_125973482.1">
    <property type="nucleotide sequence ID" value="NZ_CP034433.1"/>
</dbReference>
<sequence>MRKNRLLIIGCGDVVIRALPWLTQRFKVYATARSAEAAGKLRKLGLIPVLCDLDQAASLHRLSGLARWIIYSAPPAGEGNDDIRCKRFIAKMERYTGFDKSAILTPRHLAYISTSGVYGDCKGEWVAETRPLFAQSARAIRRVAAENSLKAWARSQKIKLAILRAPGIYARERLPVQRIMQATPALISNEDSWSNHIHADDLAKAVSIALFRGKPLRAINVVDDQPHKMGDYFDQVADFIGQPHPPRISRQDAPAALSASLMSFLNESRRLRNIRLKKELRLKLKWPSVDFFLKQK</sequence>
<dbReference type="Gene3D" id="3.40.50.720">
    <property type="entry name" value="NAD(P)-binding Rossmann-like Domain"/>
    <property type="match status" value="1"/>
</dbReference>
<protein>
    <submittedName>
        <fullName evidence="2">NAD-dependent epimerase/dehydratase family protein</fullName>
    </submittedName>
</protein>
<reference evidence="2 3" key="1">
    <citation type="submission" date="2018-12" db="EMBL/GenBank/DDBJ databases">
        <title>Complete genome sequence of Iodobacter sp. H11R3.</title>
        <authorList>
            <person name="Bae J.-W."/>
        </authorList>
    </citation>
    <scope>NUCLEOTIDE SEQUENCE [LARGE SCALE GENOMIC DNA]</scope>
    <source>
        <strain evidence="2 3">H11R3</strain>
    </source>
</reference>
<dbReference type="AlphaFoldDB" id="A0A3S8ZSY6"/>
<dbReference type="KEGG" id="iod:EJO50_09030"/>
<dbReference type="SUPFAM" id="SSF51735">
    <property type="entry name" value="NAD(P)-binding Rossmann-fold domains"/>
    <property type="match status" value="1"/>
</dbReference>
<dbReference type="InterPro" id="IPR051783">
    <property type="entry name" value="NAD(P)-dependent_oxidoreduct"/>
</dbReference>
<gene>
    <name evidence="2" type="ORF">EJO50_09030</name>
</gene>
<dbReference type="InterPro" id="IPR001509">
    <property type="entry name" value="Epimerase_deHydtase"/>
</dbReference>
<organism evidence="2 3">
    <name type="scientific">Iodobacter ciconiae</name>
    <dbReference type="NCBI Taxonomy" id="2496266"/>
    <lineage>
        <taxon>Bacteria</taxon>
        <taxon>Pseudomonadati</taxon>
        <taxon>Pseudomonadota</taxon>
        <taxon>Betaproteobacteria</taxon>
        <taxon>Neisseriales</taxon>
        <taxon>Chitinibacteraceae</taxon>
        <taxon>Iodobacter</taxon>
    </lineage>
</organism>
<dbReference type="GO" id="GO:0005737">
    <property type="term" value="C:cytoplasm"/>
    <property type="evidence" value="ECO:0007669"/>
    <property type="project" value="TreeGrafter"/>
</dbReference>
<dbReference type="GO" id="GO:0004029">
    <property type="term" value="F:aldehyde dehydrogenase (NAD+) activity"/>
    <property type="evidence" value="ECO:0007669"/>
    <property type="project" value="TreeGrafter"/>
</dbReference>
<dbReference type="InterPro" id="IPR036291">
    <property type="entry name" value="NAD(P)-bd_dom_sf"/>
</dbReference>
<keyword evidence="3" id="KW-1185">Reference proteome</keyword>
<dbReference type="PANTHER" id="PTHR48079">
    <property type="entry name" value="PROTEIN YEEZ"/>
    <property type="match status" value="1"/>
</dbReference>
<feature type="domain" description="NAD-dependent epimerase/dehydratase" evidence="1">
    <location>
        <begin position="105"/>
        <end position="221"/>
    </location>
</feature>
<evidence type="ECO:0000259" key="1">
    <source>
        <dbReference type="Pfam" id="PF01370"/>
    </source>
</evidence>
<dbReference type="EMBL" id="CP034433">
    <property type="protein sequence ID" value="AZN36623.1"/>
    <property type="molecule type" value="Genomic_DNA"/>
</dbReference>
<evidence type="ECO:0000313" key="2">
    <source>
        <dbReference type="EMBL" id="AZN36623.1"/>
    </source>
</evidence>